<keyword evidence="2" id="KW-0472">Membrane</keyword>
<evidence type="ECO:0000259" key="4">
    <source>
        <dbReference type="Pfam" id="PF13193"/>
    </source>
</evidence>
<dbReference type="STRING" id="1231657.A0A1Y1YTN9"/>
<dbReference type="InterPro" id="IPR000873">
    <property type="entry name" value="AMP-dep_synth/lig_dom"/>
</dbReference>
<evidence type="ECO:0000256" key="2">
    <source>
        <dbReference type="SAM" id="Phobius"/>
    </source>
</evidence>
<protein>
    <recommendedName>
        <fullName evidence="8">Acetyl-CoA synthetase-like protein</fullName>
    </recommendedName>
</protein>
<keyword evidence="7" id="KW-1185">Reference proteome</keyword>
<dbReference type="Gene3D" id="3.40.50.12780">
    <property type="entry name" value="N-terminal domain of ligase-like"/>
    <property type="match status" value="1"/>
</dbReference>
<dbReference type="GO" id="GO:0050218">
    <property type="term" value="F:propionate-CoA ligase activity"/>
    <property type="evidence" value="ECO:0007669"/>
    <property type="project" value="TreeGrafter"/>
</dbReference>
<dbReference type="Pfam" id="PF13193">
    <property type="entry name" value="AMP-binding_C"/>
    <property type="match status" value="1"/>
</dbReference>
<evidence type="ECO:0000256" key="1">
    <source>
        <dbReference type="ARBA" id="ARBA00006432"/>
    </source>
</evidence>
<dbReference type="EMBL" id="MCFA01000171">
    <property type="protein sequence ID" value="ORY01329.1"/>
    <property type="molecule type" value="Genomic_DNA"/>
</dbReference>
<dbReference type="Pfam" id="PF00501">
    <property type="entry name" value="AMP-binding"/>
    <property type="match status" value="1"/>
</dbReference>
<evidence type="ECO:0000313" key="6">
    <source>
        <dbReference type="EMBL" id="ORY01329.1"/>
    </source>
</evidence>
<dbReference type="InterPro" id="IPR025110">
    <property type="entry name" value="AMP-bd_C"/>
</dbReference>
<dbReference type="InterPro" id="IPR020845">
    <property type="entry name" value="AMP-binding_CS"/>
</dbReference>
<feature type="domain" description="AMP-dependent synthetase/ligase" evidence="3">
    <location>
        <begin position="77"/>
        <end position="487"/>
    </location>
</feature>
<dbReference type="InterPro" id="IPR042099">
    <property type="entry name" value="ANL_N_sf"/>
</dbReference>
<dbReference type="PANTHER" id="PTHR43347:SF3">
    <property type="entry name" value="ACYL-COA SYNTHETASE SHORT-CHAIN FAMILY MEMBER 3, MITOCHONDRIAL"/>
    <property type="match status" value="1"/>
</dbReference>
<reference evidence="6 7" key="1">
    <citation type="submission" date="2016-07" db="EMBL/GenBank/DDBJ databases">
        <title>Pervasive Adenine N6-methylation of Active Genes in Fungi.</title>
        <authorList>
            <consortium name="DOE Joint Genome Institute"/>
            <person name="Mondo S.J."/>
            <person name="Dannebaum R.O."/>
            <person name="Kuo R.C."/>
            <person name="Labutti K."/>
            <person name="Haridas S."/>
            <person name="Kuo A."/>
            <person name="Salamov A."/>
            <person name="Ahrendt S.R."/>
            <person name="Lipzen A."/>
            <person name="Sullivan W."/>
            <person name="Andreopoulos W.B."/>
            <person name="Clum A."/>
            <person name="Lindquist E."/>
            <person name="Daum C."/>
            <person name="Ramamoorthy G.K."/>
            <person name="Gryganskyi A."/>
            <person name="Culley D."/>
            <person name="Magnuson J.K."/>
            <person name="James T.Y."/>
            <person name="O'Malley M.A."/>
            <person name="Stajich J.E."/>
            <person name="Spatafora J.W."/>
            <person name="Visel A."/>
            <person name="Grigoriev I.V."/>
        </authorList>
    </citation>
    <scope>NUCLEOTIDE SEQUENCE [LARGE SCALE GENOMIC DNA]</scope>
    <source>
        <strain evidence="6 7">CBS 115471</strain>
    </source>
</reference>
<dbReference type="Gene3D" id="3.30.300.30">
    <property type="match status" value="1"/>
</dbReference>
<dbReference type="AlphaFoldDB" id="A0A1Y1YTN9"/>
<dbReference type="OrthoDB" id="1706066at2759"/>
<sequence length="699" mass="76645">MSEPHIQDKVAKRSLDDPEGFWTAQADQLQWHKKPDRALQRTTKTLKSGVTHDHWTWFPGGEISTTYNCVDRHVLSGNGDTVAIYWDSPVTGLKEKYTYKQLLEEVEALAGVLREEGVKKGDVVLIYMPMIPAALFAMLAISRLGAIHAVVFGGFSPASLAQRMEASRPKAVMTASCGIEGAKGPMGYKKLLEEAIQKSTFKPLKVVIWQREQLRWEPVVKEAGQRNWQRLVKSAKNRGLKAAAVPVKSSDGLYIIYTSGTTGLPKGVVREAGGHAVGLNLSIKYMFGVHGPGDVMFTASDIGWVVGHSYIVYAPLLAGATTVLFEGKPVGTPDASTFWRIIEEYKVTTMFTAPTALRAIRREDGDNDYFEQIYGNRGGLRTLRALFLAGERSEPSIVQMYQKLLGKHCAGGAVVIDNWWSSESGSPISGIALSAAAGDNFNSKHRHQPLAIKPGSAGKAAPGFDVRIVDDEGNELEPGSMGNIVMALPLAPTAFTTLWEDEERFYRGYLKRFNGKWIDTGDAGMIDEEGYISIMSRSDDIINVAAHRFSTGAIEQAVTSHPDIAEAAVVGIPDSLKGHLPFAFITLSTHHHPHPAVPDDKLFKEVQQLVRQQIGAIAGLGGMIQGKGMIPKTRSGKTLRRVLRELIENATHGEFEKEVQVPTTIEDPEAIEVARAKIREYFRLKGSNIHKATEARAKL</sequence>
<dbReference type="Proteomes" id="UP000193144">
    <property type="component" value="Unassembled WGS sequence"/>
</dbReference>
<dbReference type="Pfam" id="PF16177">
    <property type="entry name" value="ACAS_N"/>
    <property type="match status" value="1"/>
</dbReference>
<feature type="domain" description="Acetyl-coenzyme A synthetase N-terminal" evidence="5">
    <location>
        <begin position="9"/>
        <end position="69"/>
    </location>
</feature>
<feature type="transmembrane region" description="Helical" evidence="2">
    <location>
        <begin position="123"/>
        <end position="141"/>
    </location>
</feature>
<gene>
    <name evidence="6" type="ORF">BCR34DRAFT_493907</name>
</gene>
<evidence type="ECO:0000259" key="5">
    <source>
        <dbReference type="Pfam" id="PF16177"/>
    </source>
</evidence>
<accession>A0A1Y1YTN9</accession>
<dbReference type="InterPro" id="IPR045851">
    <property type="entry name" value="AMP-bd_C_sf"/>
</dbReference>
<dbReference type="PANTHER" id="PTHR43347">
    <property type="entry name" value="ACYL-COA SYNTHETASE"/>
    <property type="match status" value="1"/>
</dbReference>
<comment type="similarity">
    <text evidence="1">Belongs to the ATP-dependent AMP-binding enzyme family.</text>
</comment>
<dbReference type="PROSITE" id="PS00455">
    <property type="entry name" value="AMP_BINDING"/>
    <property type="match status" value="1"/>
</dbReference>
<comment type="caution">
    <text evidence="6">The sequence shown here is derived from an EMBL/GenBank/DDBJ whole genome shotgun (WGS) entry which is preliminary data.</text>
</comment>
<keyword evidence="2" id="KW-0812">Transmembrane</keyword>
<evidence type="ECO:0000313" key="7">
    <source>
        <dbReference type="Proteomes" id="UP000193144"/>
    </source>
</evidence>
<dbReference type="InterPro" id="IPR032387">
    <property type="entry name" value="ACAS_N"/>
</dbReference>
<organism evidence="6 7">
    <name type="scientific">Clohesyomyces aquaticus</name>
    <dbReference type="NCBI Taxonomy" id="1231657"/>
    <lineage>
        <taxon>Eukaryota</taxon>
        <taxon>Fungi</taxon>
        <taxon>Dikarya</taxon>
        <taxon>Ascomycota</taxon>
        <taxon>Pezizomycotina</taxon>
        <taxon>Dothideomycetes</taxon>
        <taxon>Pleosporomycetidae</taxon>
        <taxon>Pleosporales</taxon>
        <taxon>Lindgomycetaceae</taxon>
        <taxon>Clohesyomyces</taxon>
    </lineage>
</organism>
<proteinExistence type="inferred from homology"/>
<dbReference type="SUPFAM" id="SSF56801">
    <property type="entry name" value="Acetyl-CoA synthetase-like"/>
    <property type="match status" value="1"/>
</dbReference>
<name>A0A1Y1YTN9_9PLEO</name>
<evidence type="ECO:0000259" key="3">
    <source>
        <dbReference type="Pfam" id="PF00501"/>
    </source>
</evidence>
<feature type="domain" description="AMP-binding enzyme C-terminal" evidence="4">
    <location>
        <begin position="554"/>
        <end position="637"/>
    </location>
</feature>
<keyword evidence="2" id="KW-1133">Transmembrane helix</keyword>
<evidence type="ECO:0008006" key="8">
    <source>
        <dbReference type="Google" id="ProtNLM"/>
    </source>
</evidence>